<keyword evidence="5 8" id="KW-1133">Transmembrane helix</keyword>
<dbReference type="SMART" id="SM00044">
    <property type="entry name" value="CYCc"/>
    <property type="match status" value="1"/>
</dbReference>
<dbReference type="PROSITE" id="PS50885">
    <property type="entry name" value="HAMP"/>
    <property type="match status" value="1"/>
</dbReference>
<evidence type="ECO:0000259" key="9">
    <source>
        <dbReference type="PROSITE" id="PS50125"/>
    </source>
</evidence>
<dbReference type="EMBL" id="CP015961">
    <property type="protein sequence ID" value="ANI91384.1"/>
    <property type="molecule type" value="Genomic_DNA"/>
</dbReference>
<evidence type="ECO:0000259" key="10">
    <source>
        <dbReference type="PROSITE" id="PS50885"/>
    </source>
</evidence>
<dbReference type="SMART" id="SM00304">
    <property type="entry name" value="HAMP"/>
    <property type="match status" value="1"/>
</dbReference>
<reference evidence="11 12" key="1">
    <citation type="submission" date="2016-06" db="EMBL/GenBank/DDBJ databases">
        <title>Complete genome sequence of a saline-alkali tolerant type strain Dietzia timorensis ID05-A0528T.</title>
        <authorList>
            <person name="Wu X."/>
        </authorList>
    </citation>
    <scope>NUCLEOTIDE SEQUENCE [LARGE SCALE GENOMIC DNA]</scope>
    <source>
        <strain evidence="11 12">ID05-A0528</strain>
    </source>
</reference>
<dbReference type="KEGG" id="dtm:BJL86_0581"/>
<dbReference type="STRING" id="499555.BJL86_0581"/>
<evidence type="ECO:0000313" key="12">
    <source>
        <dbReference type="Proteomes" id="UP000186104"/>
    </source>
</evidence>
<accession>A0A173LIE5</accession>
<dbReference type="OrthoDB" id="368920at2"/>
<proteinExistence type="inferred from homology"/>
<evidence type="ECO:0000256" key="5">
    <source>
        <dbReference type="ARBA" id="ARBA00022989"/>
    </source>
</evidence>
<dbReference type="GO" id="GO:0006171">
    <property type="term" value="P:cAMP biosynthetic process"/>
    <property type="evidence" value="ECO:0007669"/>
    <property type="project" value="TreeGrafter"/>
</dbReference>
<feature type="transmembrane region" description="Helical" evidence="8">
    <location>
        <begin position="16"/>
        <end position="38"/>
    </location>
</feature>
<dbReference type="PROSITE" id="PS50125">
    <property type="entry name" value="GUANYLATE_CYCLASE_2"/>
    <property type="match status" value="1"/>
</dbReference>
<dbReference type="InterPro" id="IPR050697">
    <property type="entry name" value="Adenylyl/Guanylyl_Cyclase_3/4"/>
</dbReference>
<evidence type="ECO:0000256" key="4">
    <source>
        <dbReference type="ARBA" id="ARBA00022692"/>
    </source>
</evidence>
<dbReference type="Proteomes" id="UP000186104">
    <property type="component" value="Chromosome"/>
</dbReference>
<feature type="transmembrane region" description="Helical" evidence="8">
    <location>
        <begin position="58"/>
        <end position="84"/>
    </location>
</feature>
<gene>
    <name evidence="11" type="ORF">BJL86_0581</name>
</gene>
<dbReference type="PANTHER" id="PTHR43081">
    <property type="entry name" value="ADENYLATE CYCLASE, TERMINAL-DIFFERENTIATION SPECIFIC-RELATED"/>
    <property type="match status" value="1"/>
</dbReference>
<dbReference type="GO" id="GO:0004016">
    <property type="term" value="F:adenylate cyclase activity"/>
    <property type="evidence" value="ECO:0007669"/>
    <property type="project" value="UniProtKB-ARBA"/>
</dbReference>
<name>A0A173LIE5_9ACTN</name>
<dbReference type="GO" id="GO:0035556">
    <property type="term" value="P:intracellular signal transduction"/>
    <property type="evidence" value="ECO:0007669"/>
    <property type="project" value="InterPro"/>
</dbReference>
<evidence type="ECO:0000256" key="3">
    <source>
        <dbReference type="ARBA" id="ARBA00022475"/>
    </source>
</evidence>
<comment type="subcellular location">
    <subcellularLocation>
        <location evidence="1">Cell membrane</location>
        <topology evidence="1">Multi-pass membrane protein</topology>
    </subcellularLocation>
</comment>
<dbReference type="CDD" id="cd06225">
    <property type="entry name" value="HAMP"/>
    <property type="match status" value="1"/>
</dbReference>
<comment type="similarity">
    <text evidence="2">Belongs to the adenylyl cyclase class-3 family.</text>
</comment>
<evidence type="ECO:0000256" key="7">
    <source>
        <dbReference type="SAM" id="MobiDB-lite"/>
    </source>
</evidence>
<evidence type="ECO:0000313" key="11">
    <source>
        <dbReference type="EMBL" id="ANI91384.1"/>
    </source>
</evidence>
<feature type="transmembrane region" description="Helical" evidence="8">
    <location>
        <begin position="187"/>
        <end position="208"/>
    </location>
</feature>
<evidence type="ECO:0000256" key="8">
    <source>
        <dbReference type="SAM" id="Phobius"/>
    </source>
</evidence>
<dbReference type="Pfam" id="PF00672">
    <property type="entry name" value="HAMP"/>
    <property type="match status" value="1"/>
</dbReference>
<keyword evidence="4 8" id="KW-0812">Transmembrane</keyword>
<feature type="transmembrane region" description="Helical" evidence="8">
    <location>
        <begin position="134"/>
        <end position="155"/>
    </location>
</feature>
<dbReference type="GO" id="GO:0005886">
    <property type="term" value="C:plasma membrane"/>
    <property type="evidence" value="ECO:0007669"/>
    <property type="project" value="UniProtKB-SubCell"/>
</dbReference>
<evidence type="ECO:0000256" key="2">
    <source>
        <dbReference type="ARBA" id="ARBA00005381"/>
    </source>
</evidence>
<dbReference type="Gene3D" id="3.30.70.1230">
    <property type="entry name" value="Nucleotide cyclase"/>
    <property type="match status" value="1"/>
</dbReference>
<dbReference type="AlphaFoldDB" id="A0A173LIE5"/>
<protein>
    <recommendedName>
        <fullName evidence="13">Adenylate cyclase</fullName>
    </recommendedName>
</protein>
<dbReference type="InterPro" id="IPR003660">
    <property type="entry name" value="HAMP_dom"/>
</dbReference>
<dbReference type="RefSeq" id="WP_083657614.1">
    <property type="nucleotide sequence ID" value="NZ_CP015961.1"/>
</dbReference>
<dbReference type="InterPro" id="IPR001054">
    <property type="entry name" value="A/G_cyclase"/>
</dbReference>
<keyword evidence="3" id="KW-1003">Cell membrane</keyword>
<keyword evidence="12" id="KW-1185">Reference proteome</keyword>
<feature type="region of interest" description="Disordered" evidence="7">
    <location>
        <begin position="547"/>
        <end position="569"/>
    </location>
</feature>
<feature type="domain" description="HAMP" evidence="10">
    <location>
        <begin position="244"/>
        <end position="296"/>
    </location>
</feature>
<dbReference type="CDD" id="cd07302">
    <property type="entry name" value="CHD"/>
    <property type="match status" value="1"/>
</dbReference>
<organism evidence="11 12">
    <name type="scientific">Dietzia timorensis</name>
    <dbReference type="NCBI Taxonomy" id="499555"/>
    <lineage>
        <taxon>Bacteria</taxon>
        <taxon>Bacillati</taxon>
        <taxon>Actinomycetota</taxon>
        <taxon>Actinomycetes</taxon>
        <taxon>Mycobacteriales</taxon>
        <taxon>Dietziaceae</taxon>
        <taxon>Dietzia</taxon>
    </lineage>
</organism>
<dbReference type="PANTHER" id="PTHR43081:SF17">
    <property type="entry name" value="BLL5647 PROTEIN"/>
    <property type="match status" value="1"/>
</dbReference>
<evidence type="ECO:0008006" key="13">
    <source>
        <dbReference type="Google" id="ProtNLM"/>
    </source>
</evidence>
<dbReference type="Pfam" id="PF00211">
    <property type="entry name" value="Guanylate_cyc"/>
    <property type="match status" value="1"/>
</dbReference>
<dbReference type="SUPFAM" id="SSF55073">
    <property type="entry name" value="Nucleotide cyclase"/>
    <property type="match status" value="1"/>
</dbReference>
<dbReference type="InterPro" id="IPR029787">
    <property type="entry name" value="Nucleotide_cyclase"/>
</dbReference>
<feature type="domain" description="Guanylate cyclase" evidence="9">
    <location>
        <begin position="328"/>
        <end position="451"/>
    </location>
</feature>
<dbReference type="SUPFAM" id="SSF158472">
    <property type="entry name" value="HAMP domain-like"/>
    <property type="match status" value="1"/>
</dbReference>
<feature type="transmembrane region" description="Helical" evidence="8">
    <location>
        <begin position="220"/>
        <end position="242"/>
    </location>
</feature>
<keyword evidence="6 8" id="KW-0472">Membrane</keyword>
<feature type="transmembrane region" description="Helical" evidence="8">
    <location>
        <begin position="105"/>
        <end position="128"/>
    </location>
</feature>
<dbReference type="Gene3D" id="6.10.340.10">
    <property type="match status" value="1"/>
</dbReference>
<evidence type="ECO:0000256" key="1">
    <source>
        <dbReference type="ARBA" id="ARBA00004651"/>
    </source>
</evidence>
<sequence length="569" mass="62036">MNKWLRFAKWLWSTPWPVYALTTLQSHLIGAVFVFAFLRFGLPLDTFLDIGPFQLVNQYLFLGTLIFGLVAGAVISTWLIIPVLRAMRSGEPFDRQARQRTLNMPAYQAWLQGAIWVLGTTVFVAVNFGVSHRLALIMGVTAILGGLVTCIISYLQSERLMRPIMRRALGEGVPVDSHLPGVRRRIILGWVLTTAVPSVGIVLVVIAYHFDQLGDDPRVVIRAIGMLAIAALVTGVFGMQLVSTSVADPVRDLQSAVKRVQQGDFSARTAVYDATEMGALQVGFNEMVADLEERETMQDLFGRYVGEDVVLHALENGTELGGSERTVGVLFVDLAGSTEFAAINEPARVVKVLNDFFRIVVDTVDEHGGYINKFQGDAALAIFGAPMEAWDPAGQALATARALGRKMESIHPLTAGIGISYGTVIAGHIGHAKRFEYTVIGDPVNEASRLTSLAKLEQGGVLAARRAVEAADPEEADRWTFGRAVELRGRGAMTQLARPLRPTLADRWQAAHDLGLEELPNVTEPTLRENLLDDDEEEVDAAIDANAANIANENLPGRSPAENPRPEGR</sequence>
<evidence type="ECO:0000256" key="6">
    <source>
        <dbReference type="ARBA" id="ARBA00023136"/>
    </source>
</evidence>